<dbReference type="EMBL" id="PDBW01000001">
    <property type="protein sequence ID" value="PFH02663.1"/>
    <property type="molecule type" value="Genomic_DNA"/>
</dbReference>
<name>A0AB36TFY0_ACETH</name>
<comment type="similarity">
    <text evidence="1">Belongs to the asp23 family.</text>
</comment>
<dbReference type="Proteomes" id="UP000223596">
    <property type="component" value="Unassembled WGS sequence"/>
</dbReference>
<organism evidence="2 3">
    <name type="scientific">Acetivibrio thermocellus AD2</name>
    <dbReference type="NCBI Taxonomy" id="1138384"/>
    <lineage>
        <taxon>Bacteria</taxon>
        <taxon>Bacillati</taxon>
        <taxon>Bacillota</taxon>
        <taxon>Clostridia</taxon>
        <taxon>Eubacteriales</taxon>
        <taxon>Oscillospiraceae</taxon>
        <taxon>Acetivibrio</taxon>
    </lineage>
</organism>
<dbReference type="GeneID" id="35805951"/>
<dbReference type="Pfam" id="PF03780">
    <property type="entry name" value="Asp23"/>
    <property type="match status" value="1"/>
</dbReference>
<gene>
    <name evidence="2" type="ORF">M972_111448</name>
</gene>
<accession>A0AB36TFY0</accession>
<dbReference type="InterPro" id="IPR005531">
    <property type="entry name" value="Asp23"/>
</dbReference>
<dbReference type="PANTHER" id="PTHR34297">
    <property type="entry name" value="HYPOTHETICAL CYTOSOLIC PROTEIN-RELATED"/>
    <property type="match status" value="1"/>
</dbReference>
<dbReference type="PANTHER" id="PTHR34297:SF2">
    <property type="entry name" value="ASP23_GLS24 FAMILY ENVELOPE STRESS RESPONSE PROTEIN"/>
    <property type="match status" value="1"/>
</dbReference>
<dbReference type="AlphaFoldDB" id="A0AB36TFY0"/>
<dbReference type="RefSeq" id="WP_003518763.1">
    <property type="nucleotide sequence ID" value="NZ_CP013828.1"/>
</dbReference>
<evidence type="ECO:0000256" key="1">
    <source>
        <dbReference type="ARBA" id="ARBA00005721"/>
    </source>
</evidence>
<evidence type="ECO:0000313" key="3">
    <source>
        <dbReference type="Proteomes" id="UP000223596"/>
    </source>
</evidence>
<evidence type="ECO:0000313" key="2">
    <source>
        <dbReference type="EMBL" id="PFH02663.1"/>
    </source>
</evidence>
<sequence length="134" mass="14229">MGDAGQGGSNDRGTLKISEEVVAIIAGIAAMEVPGVAGMSGGIAGGIAEMLGRKNLSKGVKVEVGDKEAAIDLYIIVEYGCRIPEVSWNIQEKVKKAIETMTGLNVVEVNIHIQGVNIEKEHKKDSDEEQARVR</sequence>
<protein>
    <submittedName>
        <fullName evidence="2">Alkaline shock family protein YloU</fullName>
    </submittedName>
</protein>
<reference evidence="2 3" key="1">
    <citation type="submission" date="2017-09" db="EMBL/GenBank/DDBJ databases">
        <title>Evaluation of Pacific Biosciences Sequencing Technology to Finishing C. thermocellum Genome Sequences.</title>
        <authorList>
            <person name="Brown S."/>
        </authorList>
    </citation>
    <scope>NUCLEOTIDE SEQUENCE [LARGE SCALE GENOMIC DNA]</scope>
    <source>
        <strain evidence="2 3">AD2</strain>
    </source>
</reference>
<comment type="caution">
    <text evidence="2">The sequence shown here is derived from an EMBL/GenBank/DDBJ whole genome shotgun (WGS) entry which is preliminary data.</text>
</comment>
<proteinExistence type="inferred from homology"/>